<protein>
    <submittedName>
        <fullName evidence="6">SH3 domain-containing protein</fullName>
    </submittedName>
</protein>
<keyword evidence="5" id="KW-1185">Reference proteome</keyword>
<dbReference type="PANTHER" id="PTHR14167">
    <property type="entry name" value="SH3 DOMAIN-CONTAINING"/>
    <property type="match status" value="1"/>
</dbReference>
<reference evidence="6" key="1">
    <citation type="submission" date="2022-11" db="UniProtKB">
        <authorList>
            <consortium name="WormBaseParasite"/>
        </authorList>
    </citation>
    <scope>IDENTIFICATION</scope>
</reference>
<dbReference type="SUPFAM" id="SSF50044">
    <property type="entry name" value="SH3-domain"/>
    <property type="match status" value="2"/>
</dbReference>
<dbReference type="PRINTS" id="PR00499">
    <property type="entry name" value="P67PHOX"/>
</dbReference>
<dbReference type="InterPro" id="IPR050384">
    <property type="entry name" value="Endophilin_SH3RF"/>
</dbReference>
<dbReference type="Proteomes" id="UP000887566">
    <property type="component" value="Unplaced"/>
</dbReference>
<dbReference type="PROSITE" id="PS50002">
    <property type="entry name" value="SH3"/>
    <property type="match status" value="2"/>
</dbReference>
<dbReference type="AlphaFoldDB" id="A0A914UX08"/>
<keyword evidence="1 2" id="KW-0728">SH3 domain</keyword>
<dbReference type="Pfam" id="PF00018">
    <property type="entry name" value="SH3_1"/>
    <property type="match status" value="1"/>
</dbReference>
<feature type="region of interest" description="Disordered" evidence="3">
    <location>
        <begin position="263"/>
        <end position="292"/>
    </location>
</feature>
<evidence type="ECO:0000256" key="1">
    <source>
        <dbReference type="ARBA" id="ARBA00022443"/>
    </source>
</evidence>
<sequence>MRLSPNGGRRMRRCDGKVDEQQHEPIAKRRGGNSAKSAVDRWDFGLDSLVNEATREKEVLLDEERRRKQQLEVEDQRNRRHGYIPSLSPALQSNPNRFDGLLGEYGVEDAVDRVARSVSPRGTELHGVAKALYSFSSHNARELAFKKGDIIRIRRMIDQNWYEGELLGRVGIVPVNYVEMTAIAQSDKGLQVVDAEQKLEGQARAMFVFEGRSVNELSLRRGESVTLTKRVDSNWFEGRNSAGRVGIFPISYVQVLSEPSQQRSTFVTDTDVDDVGPRSPAQRHAPARPKTPKISAPLFLTGALDGRAQHGASTNDSPPATLGSRCVLRKLASSCPSGAAIVFASRPYQAFSLFDRRSCVGVPSSLAHSSVASAIRSRRARLAGANRL</sequence>
<dbReference type="InterPro" id="IPR001452">
    <property type="entry name" value="SH3_domain"/>
</dbReference>
<dbReference type="PRINTS" id="PR00452">
    <property type="entry name" value="SH3DOMAIN"/>
</dbReference>
<feature type="domain" description="SH3" evidence="4">
    <location>
        <begin position="124"/>
        <end position="183"/>
    </location>
</feature>
<evidence type="ECO:0000313" key="6">
    <source>
        <dbReference type="WBParaSite" id="PSAMB.scaffold1328size32897.g12502.t1"/>
    </source>
</evidence>
<proteinExistence type="predicted"/>
<dbReference type="Gene3D" id="2.30.30.40">
    <property type="entry name" value="SH3 Domains"/>
    <property type="match status" value="2"/>
</dbReference>
<evidence type="ECO:0000259" key="4">
    <source>
        <dbReference type="PROSITE" id="PS50002"/>
    </source>
</evidence>
<dbReference type="InterPro" id="IPR036028">
    <property type="entry name" value="SH3-like_dom_sf"/>
</dbReference>
<dbReference type="WBParaSite" id="PSAMB.scaffold1328size32897.g12502.t1">
    <property type="protein sequence ID" value="PSAMB.scaffold1328size32897.g12502.t1"/>
    <property type="gene ID" value="PSAMB.scaffold1328size32897.g12502"/>
</dbReference>
<evidence type="ECO:0000256" key="3">
    <source>
        <dbReference type="SAM" id="MobiDB-lite"/>
    </source>
</evidence>
<dbReference type="Pfam" id="PF14604">
    <property type="entry name" value="SH3_9"/>
    <property type="match status" value="1"/>
</dbReference>
<name>A0A914UX08_9BILA</name>
<evidence type="ECO:0000313" key="5">
    <source>
        <dbReference type="Proteomes" id="UP000887566"/>
    </source>
</evidence>
<organism evidence="5 6">
    <name type="scientific">Plectus sambesii</name>
    <dbReference type="NCBI Taxonomy" id="2011161"/>
    <lineage>
        <taxon>Eukaryota</taxon>
        <taxon>Metazoa</taxon>
        <taxon>Ecdysozoa</taxon>
        <taxon>Nematoda</taxon>
        <taxon>Chromadorea</taxon>
        <taxon>Plectida</taxon>
        <taxon>Plectina</taxon>
        <taxon>Plectoidea</taxon>
        <taxon>Plectidae</taxon>
        <taxon>Plectus</taxon>
    </lineage>
</organism>
<feature type="domain" description="SH3" evidence="4">
    <location>
        <begin position="198"/>
        <end position="258"/>
    </location>
</feature>
<evidence type="ECO:0000256" key="2">
    <source>
        <dbReference type="PROSITE-ProRule" id="PRU00192"/>
    </source>
</evidence>
<dbReference type="SMART" id="SM00326">
    <property type="entry name" value="SH3"/>
    <property type="match status" value="2"/>
</dbReference>
<accession>A0A914UX08</accession>
<dbReference type="PANTHER" id="PTHR14167:SF116">
    <property type="entry name" value="CAP, ISOFORM AC"/>
    <property type="match status" value="1"/>
</dbReference>
<feature type="compositionally biased region" description="Basic and acidic residues" evidence="3">
    <location>
        <begin position="13"/>
        <end position="27"/>
    </location>
</feature>
<feature type="region of interest" description="Disordered" evidence="3">
    <location>
        <begin position="1"/>
        <end position="37"/>
    </location>
</feature>